<feature type="region of interest" description="Disordered" evidence="1">
    <location>
        <begin position="186"/>
        <end position="212"/>
    </location>
</feature>
<feature type="compositionally biased region" description="Polar residues" evidence="1">
    <location>
        <begin position="186"/>
        <end position="196"/>
    </location>
</feature>
<dbReference type="RefSeq" id="WP_276648983.1">
    <property type="nucleotide sequence ID" value="NZ_JAAYSM010000250.1"/>
</dbReference>
<proteinExistence type="predicted"/>
<feature type="domain" description="CNA-B" evidence="2">
    <location>
        <begin position="106"/>
        <end position="184"/>
    </location>
</feature>
<evidence type="ECO:0000256" key="1">
    <source>
        <dbReference type="SAM" id="MobiDB-lite"/>
    </source>
</evidence>
<reference evidence="3 4" key="1">
    <citation type="journal article" date="2020" name="Biotechnol. Biofuels">
        <title>New insights from the biogas microbiome by comprehensive genome-resolved metagenomics of nearly 1600 species originating from multiple anaerobic digesters.</title>
        <authorList>
            <person name="Campanaro S."/>
            <person name="Treu L."/>
            <person name="Rodriguez-R L.M."/>
            <person name="Kovalovszki A."/>
            <person name="Ziels R.M."/>
            <person name="Maus I."/>
            <person name="Zhu X."/>
            <person name="Kougias P.G."/>
            <person name="Basile A."/>
            <person name="Luo G."/>
            <person name="Schluter A."/>
            <person name="Konstantinidis K.T."/>
            <person name="Angelidaki I."/>
        </authorList>
    </citation>
    <scope>NUCLEOTIDE SEQUENCE [LARGE SCALE GENOMIC DNA]</scope>
    <source>
        <strain evidence="3">AS23ysBPME_34</strain>
    </source>
</reference>
<dbReference type="EMBL" id="JAAYSM010000250">
    <property type="protein sequence ID" value="NLJ18728.1"/>
    <property type="molecule type" value="Genomic_DNA"/>
</dbReference>
<dbReference type="Proteomes" id="UP000541058">
    <property type="component" value="Unassembled WGS sequence"/>
</dbReference>
<dbReference type="AlphaFoldDB" id="A0A7X8C4I0"/>
<dbReference type="Gene3D" id="2.60.40.1140">
    <property type="entry name" value="Collagen-binding surface protein Cna, B-type domain"/>
    <property type="match status" value="1"/>
</dbReference>
<name>A0A7X8C4I0_9LACT</name>
<dbReference type="SUPFAM" id="SSF49478">
    <property type="entry name" value="Cna protein B-type domain"/>
    <property type="match status" value="1"/>
</dbReference>
<evidence type="ECO:0000259" key="2">
    <source>
        <dbReference type="Pfam" id="PF05738"/>
    </source>
</evidence>
<comment type="caution">
    <text evidence="3">The sequence shown here is derived from an EMBL/GenBank/DDBJ whole genome shotgun (WGS) entry which is preliminary data.</text>
</comment>
<dbReference type="InterPro" id="IPR008454">
    <property type="entry name" value="Collagen-bd_Cna-like_B-typ_dom"/>
</dbReference>
<dbReference type="Pfam" id="PF05738">
    <property type="entry name" value="Cna_B"/>
    <property type="match status" value="1"/>
</dbReference>
<evidence type="ECO:0000313" key="4">
    <source>
        <dbReference type="Proteomes" id="UP000541058"/>
    </source>
</evidence>
<organism evidence="3 4">
    <name type="scientific">Globicatella sulfidifaciens</name>
    <dbReference type="NCBI Taxonomy" id="136093"/>
    <lineage>
        <taxon>Bacteria</taxon>
        <taxon>Bacillati</taxon>
        <taxon>Bacillota</taxon>
        <taxon>Bacilli</taxon>
        <taxon>Lactobacillales</taxon>
        <taxon>Aerococcaceae</taxon>
        <taxon>Globicatella</taxon>
    </lineage>
</organism>
<dbReference type="CDD" id="cd00222">
    <property type="entry name" value="CollagenBindB"/>
    <property type="match status" value="1"/>
</dbReference>
<evidence type="ECO:0000313" key="3">
    <source>
        <dbReference type="EMBL" id="NLJ18728.1"/>
    </source>
</evidence>
<gene>
    <name evidence="3" type="ORF">GX355_07675</name>
</gene>
<accession>A0A7X8C4I0</accession>
<sequence length="249" mass="28043">QQQTLLQTLITYAEQDDTLNPYQTVITKSISILANTIDGTQAPIISKSTAQFTGLTPGIYMVSGESTETEESLYSPSGSIVVVNNESPIIRIKFSRRSLVRNLTIKAFKVWNDHNNINRPKSVTVDLIQDQTVIESVELKEANQWQIEWNDLPAAEYHVIERDVPAGYQVNIEQEGDTYRIENTLNEEPPTSSETTVVEMPPPPTNSTTPPGDNIIPFTGQIWWPIPLLMLGSIIFYMIGNQEEREEHL</sequence>
<protein>
    <submittedName>
        <fullName evidence="3">Cna B-type domain-containing protein</fullName>
    </submittedName>
</protein>
<feature type="non-terminal residue" evidence="3">
    <location>
        <position position="1"/>
    </location>
</feature>